<dbReference type="AlphaFoldDB" id="A0A8H9IUH4"/>
<evidence type="ECO:0000313" key="2">
    <source>
        <dbReference type="EMBL" id="GHF40222.1"/>
    </source>
</evidence>
<keyword evidence="3" id="KW-1185">Reference proteome</keyword>
<reference evidence="2" key="1">
    <citation type="journal article" date="2014" name="Int. J. Syst. Evol. Microbiol.">
        <title>Complete genome sequence of Corynebacterium casei LMG S-19264T (=DSM 44701T), isolated from a smear-ripened cheese.</title>
        <authorList>
            <consortium name="US DOE Joint Genome Institute (JGI-PGF)"/>
            <person name="Walter F."/>
            <person name="Albersmeier A."/>
            <person name="Kalinowski J."/>
            <person name="Ruckert C."/>
        </authorList>
    </citation>
    <scope>NUCLEOTIDE SEQUENCE</scope>
    <source>
        <strain evidence="2">CGMCC 4.7679</strain>
    </source>
</reference>
<reference evidence="2" key="2">
    <citation type="submission" date="2020-09" db="EMBL/GenBank/DDBJ databases">
        <authorList>
            <person name="Sun Q."/>
            <person name="Zhou Y."/>
        </authorList>
    </citation>
    <scope>NUCLEOTIDE SEQUENCE</scope>
    <source>
        <strain evidence="2">CGMCC 4.7679</strain>
    </source>
</reference>
<sequence>MVRDVPAAARVERVHPEVGAETGFQVRERRRRGDDGRGGGRRGTAGEQEQDKQENTHTGSLPRRLHAVQDRNDHFHAEAA</sequence>
<name>A0A8H9IUH4_9PSEU</name>
<dbReference type="Proteomes" id="UP000658656">
    <property type="component" value="Unassembled WGS sequence"/>
</dbReference>
<proteinExistence type="predicted"/>
<dbReference type="EMBL" id="BNAV01000001">
    <property type="protein sequence ID" value="GHF40222.1"/>
    <property type="molecule type" value="Genomic_DNA"/>
</dbReference>
<feature type="compositionally biased region" description="Basic and acidic residues" evidence="1">
    <location>
        <begin position="67"/>
        <end position="80"/>
    </location>
</feature>
<protein>
    <submittedName>
        <fullName evidence="2">Uncharacterized protein</fullName>
    </submittedName>
</protein>
<accession>A0A8H9IUH4</accession>
<feature type="region of interest" description="Disordered" evidence="1">
    <location>
        <begin position="1"/>
        <end position="80"/>
    </location>
</feature>
<gene>
    <name evidence="2" type="ORF">GCM10017566_12000</name>
</gene>
<evidence type="ECO:0000313" key="3">
    <source>
        <dbReference type="Proteomes" id="UP000658656"/>
    </source>
</evidence>
<organism evidence="2 3">
    <name type="scientific">Amycolatopsis bartoniae</name>
    <dbReference type="NCBI Taxonomy" id="941986"/>
    <lineage>
        <taxon>Bacteria</taxon>
        <taxon>Bacillati</taxon>
        <taxon>Actinomycetota</taxon>
        <taxon>Actinomycetes</taxon>
        <taxon>Pseudonocardiales</taxon>
        <taxon>Pseudonocardiaceae</taxon>
        <taxon>Amycolatopsis</taxon>
    </lineage>
</organism>
<comment type="caution">
    <text evidence="2">The sequence shown here is derived from an EMBL/GenBank/DDBJ whole genome shotgun (WGS) entry which is preliminary data.</text>
</comment>
<evidence type="ECO:0000256" key="1">
    <source>
        <dbReference type="SAM" id="MobiDB-lite"/>
    </source>
</evidence>